<organism evidence="1 2">
    <name type="scientific">Helicobacter cinaedi</name>
    <dbReference type="NCBI Taxonomy" id="213"/>
    <lineage>
        <taxon>Bacteria</taxon>
        <taxon>Pseudomonadati</taxon>
        <taxon>Campylobacterota</taxon>
        <taxon>Epsilonproteobacteria</taxon>
        <taxon>Campylobacterales</taxon>
        <taxon>Helicobacteraceae</taxon>
        <taxon>Helicobacter</taxon>
    </lineage>
</organism>
<accession>A0A377JRN3</accession>
<evidence type="ECO:0008006" key="3">
    <source>
        <dbReference type="Google" id="ProtNLM"/>
    </source>
</evidence>
<dbReference type="EMBL" id="UGHX01000001">
    <property type="protein sequence ID" value="STP10598.1"/>
    <property type="molecule type" value="Genomic_DNA"/>
</dbReference>
<dbReference type="Proteomes" id="UP000255103">
    <property type="component" value="Unassembled WGS sequence"/>
</dbReference>
<evidence type="ECO:0000313" key="1">
    <source>
        <dbReference type="EMBL" id="STP10598.1"/>
    </source>
</evidence>
<name>A0A377JRN3_9HELI</name>
<protein>
    <recommendedName>
        <fullName evidence="3">Methyltransferase FkbM domain-containing protein</fullName>
    </recommendedName>
</protein>
<dbReference type="AlphaFoldDB" id="A0A377JRN3"/>
<proteinExistence type="predicted"/>
<dbReference type="RefSeq" id="WP_258864705.1">
    <property type="nucleotide sequence ID" value="NZ_UGHX01000001.1"/>
</dbReference>
<gene>
    <name evidence="1" type="ORF">NCTC12219_00469</name>
</gene>
<reference evidence="1 2" key="1">
    <citation type="submission" date="2018-06" db="EMBL/GenBank/DDBJ databases">
        <authorList>
            <consortium name="Pathogen Informatics"/>
            <person name="Doyle S."/>
        </authorList>
    </citation>
    <scope>NUCLEOTIDE SEQUENCE [LARGE SCALE GENOMIC DNA]</scope>
    <source>
        <strain evidence="1 2">NCTC12219</strain>
    </source>
</reference>
<evidence type="ECO:0000313" key="2">
    <source>
        <dbReference type="Proteomes" id="UP000255103"/>
    </source>
</evidence>
<sequence>MITKLKNFIRSRFILPQRAGLAFSRGALNATLRNIDSTNPISWEFQAFSQNGEDGIIDYLCSKITHPNRYFLEIGSSNGLENNTAFLAYSRLFSGIMVDANTGGGGGIHLSNLFSLGVEVVEKFIDKNNIHELLEMCLYKDMDVFCIDIDGNDYYMMKLFLDSGFSPSIIVAEYNSTYGPDKSITIKYRDDFSYSLAHPTMLYYGVSIEAWKRLLSKYGYKFITCDSRGVNAFFVKMDRFKQSFLDNIKGLEYQENFYELRKFKMPYHERFKLIEDMEFVQID</sequence>